<reference evidence="1 2" key="1">
    <citation type="submission" date="2018-12" db="EMBL/GenBank/DDBJ databases">
        <title>Hymenobacter gummosus sp. nov., isolated from a spring.</title>
        <authorList>
            <person name="Nie L."/>
        </authorList>
    </citation>
    <scope>NUCLEOTIDE SEQUENCE [LARGE SCALE GENOMIC DNA]</scope>
    <source>
        <strain evidence="1 2">KCTC 52166</strain>
    </source>
</reference>
<gene>
    <name evidence="1" type="ORF">EJV47_23365</name>
</gene>
<dbReference type="InterPro" id="IPR053865">
    <property type="entry name" value="DUF6934"/>
</dbReference>
<protein>
    <submittedName>
        <fullName evidence="1">Uncharacterized protein</fullName>
    </submittedName>
</protein>
<accession>A0A431TXC0</accession>
<comment type="caution">
    <text evidence="1">The sequence shown here is derived from an EMBL/GenBank/DDBJ whole genome shotgun (WGS) entry which is preliminary data.</text>
</comment>
<sequence length="152" mass="16685">MDKPFYQFQVIGADARRYTFTSVGPRPVDKLVLYSETDIPDVFNLALADVEADGSLSYTSVRNNGDLERILATVAQTLPLFFAQYPTALVAFSGSTPSRTRLYQIVLAREVQAVSDDFVISGLRGSSLEPFVPNQAYDGFVVAMRTTSSARS</sequence>
<proteinExistence type="predicted"/>
<dbReference type="Pfam" id="PF22028">
    <property type="entry name" value="DUF6934"/>
    <property type="match status" value="1"/>
</dbReference>
<evidence type="ECO:0000313" key="1">
    <source>
        <dbReference type="EMBL" id="RTQ46091.1"/>
    </source>
</evidence>
<dbReference type="OrthoDB" id="1343312at2"/>
<dbReference type="Proteomes" id="UP000282184">
    <property type="component" value="Unassembled WGS sequence"/>
</dbReference>
<evidence type="ECO:0000313" key="2">
    <source>
        <dbReference type="Proteomes" id="UP000282184"/>
    </source>
</evidence>
<dbReference type="AlphaFoldDB" id="A0A431TXC0"/>
<keyword evidence="2" id="KW-1185">Reference proteome</keyword>
<dbReference type="EMBL" id="RXOF01000017">
    <property type="protein sequence ID" value="RTQ46091.1"/>
    <property type="molecule type" value="Genomic_DNA"/>
</dbReference>
<name>A0A431TXC0_9BACT</name>
<organism evidence="1 2">
    <name type="scientific">Hymenobacter gummosus</name>
    <dbReference type="NCBI Taxonomy" id="1776032"/>
    <lineage>
        <taxon>Bacteria</taxon>
        <taxon>Pseudomonadati</taxon>
        <taxon>Bacteroidota</taxon>
        <taxon>Cytophagia</taxon>
        <taxon>Cytophagales</taxon>
        <taxon>Hymenobacteraceae</taxon>
        <taxon>Hymenobacter</taxon>
    </lineage>
</organism>
<dbReference type="RefSeq" id="WP_126695625.1">
    <property type="nucleotide sequence ID" value="NZ_RXOF01000017.1"/>
</dbReference>